<evidence type="ECO:0000313" key="3">
    <source>
        <dbReference type="EMBL" id="MFC5175626.1"/>
    </source>
</evidence>
<evidence type="ECO:0000256" key="1">
    <source>
        <dbReference type="SAM" id="Phobius"/>
    </source>
</evidence>
<keyword evidence="1" id="KW-0812">Transmembrane</keyword>
<keyword evidence="1" id="KW-1133">Transmembrane helix</keyword>
<dbReference type="Pfam" id="PF01551">
    <property type="entry name" value="Peptidase_M23"/>
    <property type="match status" value="1"/>
</dbReference>
<name>A0ABW0BEF4_9ACTN</name>
<proteinExistence type="predicted"/>
<sequence length="585" mass="61969">MQRRGRALLLVAVTGALGLLCGVPLLMVMVLMGGATDLDDMCAPGSGSIVLAADAGAAHLDARQRANAATIIDQGIRMGVPQRAMVVALAVAHQESGFRNYANDGRGDDLEASQAGIEASLDLPHEAVGTDHGSLGIFQQQFPWWGTMRELMDPPTAARKFYQRLLSVPVWTQMDYGVAGQAVQHSAYPDAYDDDVPLAMQLLAEAEERSSGIQEASYFGSVPQGDCAATAAWNGERVFPLAPEATYIDLQNWGNAGSHWESTHTGTDLSAACGTTVLAATDGIVTVRTDQDWAGRWLVQISAQRRSVSTWYAHMQSIDVDTGDRVAAGERIGVVGDLGNATGCHLHFEVHPEGDDATADPSAWLTEATHSAAEGAGVSSVADASGGSPVTLVQTRLPDTMRGDPLRRALASVLSRRSDVLVLQGPSGRNVHAAIARARGVWASWSTARETSFVWSADRFALGRHGMVRQDAPWALLESDQGTLPIVSLLNADRDGIATSHLRLLDQLNDAGLPPAVALSSRQRQLEAVDDELKDVGIAAQWAGARCAGATVVPGFALNADYLATGDHGCAAGSGQSFWLEMRPR</sequence>
<evidence type="ECO:0000259" key="2">
    <source>
        <dbReference type="Pfam" id="PF01551"/>
    </source>
</evidence>
<accession>A0ABW0BEF4</accession>
<feature type="transmembrane region" description="Helical" evidence="1">
    <location>
        <begin position="7"/>
        <end position="32"/>
    </location>
</feature>
<keyword evidence="4" id="KW-1185">Reference proteome</keyword>
<dbReference type="SUPFAM" id="SSF51261">
    <property type="entry name" value="Duplicated hybrid motif"/>
    <property type="match status" value="1"/>
</dbReference>
<protein>
    <submittedName>
        <fullName evidence="3">M23 family metallopeptidase</fullName>
        <ecNumber evidence="3">3.4.24.-</ecNumber>
    </submittedName>
</protein>
<dbReference type="GO" id="GO:0016787">
    <property type="term" value="F:hydrolase activity"/>
    <property type="evidence" value="ECO:0007669"/>
    <property type="project" value="UniProtKB-KW"/>
</dbReference>
<dbReference type="CDD" id="cd12797">
    <property type="entry name" value="M23_peptidase"/>
    <property type="match status" value="1"/>
</dbReference>
<dbReference type="Proteomes" id="UP001596087">
    <property type="component" value="Unassembled WGS sequence"/>
</dbReference>
<dbReference type="RefSeq" id="WP_378586674.1">
    <property type="nucleotide sequence ID" value="NZ_JBHSKD010000003.1"/>
</dbReference>
<dbReference type="PANTHER" id="PTHR21666">
    <property type="entry name" value="PEPTIDASE-RELATED"/>
    <property type="match status" value="1"/>
</dbReference>
<evidence type="ECO:0000313" key="4">
    <source>
        <dbReference type="Proteomes" id="UP001596087"/>
    </source>
</evidence>
<dbReference type="EC" id="3.4.24.-" evidence="3"/>
<gene>
    <name evidence="3" type="ORF">ACFPGP_03015</name>
</gene>
<keyword evidence="3" id="KW-0378">Hydrolase</keyword>
<keyword evidence="1" id="KW-0472">Membrane</keyword>
<comment type="caution">
    <text evidence="3">The sequence shown here is derived from an EMBL/GenBank/DDBJ whole genome shotgun (WGS) entry which is preliminary data.</text>
</comment>
<dbReference type="EMBL" id="JBHSKD010000003">
    <property type="protein sequence ID" value="MFC5175626.1"/>
    <property type="molecule type" value="Genomic_DNA"/>
</dbReference>
<dbReference type="InterPro" id="IPR050570">
    <property type="entry name" value="Cell_wall_metabolism_enzyme"/>
</dbReference>
<reference evidence="4" key="1">
    <citation type="journal article" date="2019" name="Int. J. Syst. Evol. Microbiol.">
        <title>The Global Catalogue of Microorganisms (GCM) 10K type strain sequencing project: providing services to taxonomists for standard genome sequencing and annotation.</title>
        <authorList>
            <consortium name="The Broad Institute Genomics Platform"/>
            <consortium name="The Broad Institute Genome Sequencing Center for Infectious Disease"/>
            <person name="Wu L."/>
            <person name="Ma J."/>
        </authorList>
    </citation>
    <scope>NUCLEOTIDE SEQUENCE [LARGE SCALE GENOMIC DNA]</scope>
    <source>
        <strain evidence="4">DFY41</strain>
    </source>
</reference>
<dbReference type="InterPro" id="IPR011055">
    <property type="entry name" value="Dup_hybrid_motif"/>
</dbReference>
<organism evidence="3 4">
    <name type="scientific">Nocardioides taihuensis</name>
    <dbReference type="NCBI Taxonomy" id="1835606"/>
    <lineage>
        <taxon>Bacteria</taxon>
        <taxon>Bacillati</taxon>
        <taxon>Actinomycetota</taxon>
        <taxon>Actinomycetes</taxon>
        <taxon>Propionibacteriales</taxon>
        <taxon>Nocardioidaceae</taxon>
        <taxon>Nocardioides</taxon>
    </lineage>
</organism>
<dbReference type="InterPro" id="IPR016047">
    <property type="entry name" value="M23ase_b-sheet_dom"/>
</dbReference>
<dbReference type="PANTHER" id="PTHR21666:SF270">
    <property type="entry name" value="MUREIN HYDROLASE ACTIVATOR ENVC"/>
    <property type="match status" value="1"/>
</dbReference>
<dbReference type="Gene3D" id="2.70.70.10">
    <property type="entry name" value="Glucose Permease (Domain IIA)"/>
    <property type="match status" value="1"/>
</dbReference>
<feature type="domain" description="M23ase beta-sheet core" evidence="2">
    <location>
        <begin position="263"/>
        <end position="355"/>
    </location>
</feature>